<name>A0A8H6Z257_9AGAR</name>
<reference evidence="1" key="1">
    <citation type="submission" date="2020-05" db="EMBL/GenBank/DDBJ databases">
        <title>Mycena genomes resolve the evolution of fungal bioluminescence.</title>
        <authorList>
            <person name="Tsai I.J."/>
        </authorList>
    </citation>
    <scope>NUCLEOTIDE SEQUENCE</scope>
    <source>
        <strain evidence="1">CCC161011</strain>
    </source>
</reference>
<dbReference type="Proteomes" id="UP000620124">
    <property type="component" value="Unassembled WGS sequence"/>
</dbReference>
<evidence type="ECO:0000313" key="1">
    <source>
        <dbReference type="EMBL" id="KAF7369292.1"/>
    </source>
</evidence>
<sequence>MGTQTPAFPLDLEQEIFVTTAILYPETMPTLLLVAHRVLVWIEPLLYRTLLFDNNTRLFSAMQTLKLKSPTFRQNVHDIFLWYRSSNWEDEQINMSAFLSICTGVQNLVLRYLPYSMFPILGSLQLRRLALPMFFLPQPSSITDNPDFLRELTHLHVHSAQTPHTWICQLPSLTHLALSDPGRPSVHNFIEASKKLQVVVCIFTQGVPGDLRRNTAWVDDPRVVIMRMSVRAPDYCRDWKSGLAGGRDFWCCAEEFLAKKQSDKSITTQICDL</sequence>
<dbReference type="AlphaFoldDB" id="A0A8H6Z257"/>
<comment type="caution">
    <text evidence="1">The sequence shown here is derived from an EMBL/GenBank/DDBJ whole genome shotgun (WGS) entry which is preliminary data.</text>
</comment>
<keyword evidence="2" id="KW-1185">Reference proteome</keyword>
<dbReference type="EMBL" id="JACAZI010000002">
    <property type="protein sequence ID" value="KAF7369292.1"/>
    <property type="molecule type" value="Genomic_DNA"/>
</dbReference>
<gene>
    <name evidence="1" type="ORF">MVEN_00257000</name>
</gene>
<dbReference type="OrthoDB" id="2944831at2759"/>
<proteinExistence type="predicted"/>
<accession>A0A8H6Z257</accession>
<protein>
    <submittedName>
        <fullName evidence="1">Tyrosinase central domain-containing protein</fullName>
    </submittedName>
</protein>
<evidence type="ECO:0000313" key="2">
    <source>
        <dbReference type="Proteomes" id="UP000620124"/>
    </source>
</evidence>
<organism evidence="1 2">
    <name type="scientific">Mycena venus</name>
    <dbReference type="NCBI Taxonomy" id="2733690"/>
    <lineage>
        <taxon>Eukaryota</taxon>
        <taxon>Fungi</taxon>
        <taxon>Dikarya</taxon>
        <taxon>Basidiomycota</taxon>
        <taxon>Agaricomycotina</taxon>
        <taxon>Agaricomycetes</taxon>
        <taxon>Agaricomycetidae</taxon>
        <taxon>Agaricales</taxon>
        <taxon>Marasmiineae</taxon>
        <taxon>Mycenaceae</taxon>
        <taxon>Mycena</taxon>
    </lineage>
</organism>